<evidence type="ECO:0000313" key="1">
    <source>
        <dbReference type="EMBL" id="RJK97580.1"/>
    </source>
</evidence>
<dbReference type="EMBL" id="QZEZ01000001">
    <property type="protein sequence ID" value="RJK97580.1"/>
    <property type="molecule type" value="Genomic_DNA"/>
</dbReference>
<dbReference type="AlphaFoldDB" id="A0A3A3Z020"/>
<gene>
    <name evidence="1" type="ORF">D5H78_00650</name>
</gene>
<name>A0A3A3Z020_9ACTN</name>
<reference evidence="1 2" key="1">
    <citation type="submission" date="2018-09" db="EMBL/GenBank/DDBJ databases">
        <title>YIM 75000 draft genome.</title>
        <authorList>
            <person name="Tang S."/>
            <person name="Feng Y."/>
        </authorList>
    </citation>
    <scope>NUCLEOTIDE SEQUENCE [LARGE SCALE GENOMIC DNA]</scope>
    <source>
        <strain evidence="1 2">YIM 75000</strain>
    </source>
</reference>
<organism evidence="1 2">
    <name type="scientific">Vallicoccus soli</name>
    <dbReference type="NCBI Taxonomy" id="2339232"/>
    <lineage>
        <taxon>Bacteria</taxon>
        <taxon>Bacillati</taxon>
        <taxon>Actinomycetota</taxon>
        <taxon>Actinomycetes</taxon>
        <taxon>Motilibacterales</taxon>
        <taxon>Vallicoccaceae</taxon>
        <taxon>Vallicoccus</taxon>
    </lineage>
</organism>
<accession>A0A3A3Z020</accession>
<keyword evidence="2" id="KW-1185">Reference proteome</keyword>
<proteinExistence type="predicted"/>
<sequence>MVPVADDARRAPAGQGPLSRVLPAVGHALHALGVGRHEPPPPPLRPTERVVGQVRRLVADAQVLHDVAAERVGRNDHTMREFVLIRDRLADLVGEDGAAVRTELSTRFDDPEQCTRMARLVGGDEVLTIQAFDAYRYARARGRGAGSSVDELFLVVERGGGAGRGAPEVVAVLPLDPDTLQWEDALRGGSPEAWLRELTRFVEQDAAAVSAQVGQLRRS</sequence>
<dbReference type="Proteomes" id="UP000265614">
    <property type="component" value="Unassembled WGS sequence"/>
</dbReference>
<evidence type="ECO:0000313" key="2">
    <source>
        <dbReference type="Proteomes" id="UP000265614"/>
    </source>
</evidence>
<comment type="caution">
    <text evidence="1">The sequence shown here is derived from an EMBL/GenBank/DDBJ whole genome shotgun (WGS) entry which is preliminary data.</text>
</comment>
<protein>
    <submittedName>
        <fullName evidence="1">Uncharacterized protein</fullName>
    </submittedName>
</protein>